<dbReference type="AlphaFoldDB" id="A0A7C3ZQ39"/>
<accession>A0A7C3ZQ39</accession>
<gene>
    <name evidence="1" type="ORF">ENR15_22340</name>
</gene>
<sequence>MVQELASEKPGGFTEVIGFPREIILRNLVSTPRLRVPSSPVEKSYCPRPPRFLAKPMAIV</sequence>
<organism evidence="1">
    <name type="scientific">Planktothricoides sp. SpSt-374</name>
    <dbReference type="NCBI Taxonomy" id="2282167"/>
    <lineage>
        <taxon>Bacteria</taxon>
        <taxon>Bacillati</taxon>
        <taxon>Cyanobacteriota</taxon>
        <taxon>Cyanophyceae</taxon>
        <taxon>Oscillatoriophycideae</taxon>
        <taxon>Oscillatoriales</taxon>
        <taxon>Oscillatoriaceae</taxon>
        <taxon>Planktothricoides</taxon>
    </lineage>
</organism>
<name>A0A7C3ZQ39_9CYAN</name>
<proteinExistence type="predicted"/>
<reference evidence="1" key="1">
    <citation type="journal article" date="2020" name="mSystems">
        <title>Genome- and Community-Level Interaction Insights into Carbon Utilization and Element Cycling Functions of Hydrothermarchaeota in Hydrothermal Sediment.</title>
        <authorList>
            <person name="Zhou Z."/>
            <person name="Liu Y."/>
            <person name="Xu W."/>
            <person name="Pan J."/>
            <person name="Luo Z.H."/>
            <person name="Li M."/>
        </authorList>
    </citation>
    <scope>NUCLEOTIDE SEQUENCE [LARGE SCALE GENOMIC DNA]</scope>
    <source>
        <strain evidence="1">SpSt-374</strain>
    </source>
</reference>
<evidence type="ECO:0000313" key="1">
    <source>
        <dbReference type="EMBL" id="HGG03301.1"/>
    </source>
</evidence>
<dbReference type="EMBL" id="DSPX01000230">
    <property type="protein sequence ID" value="HGG03301.1"/>
    <property type="molecule type" value="Genomic_DNA"/>
</dbReference>
<comment type="caution">
    <text evidence="1">The sequence shown here is derived from an EMBL/GenBank/DDBJ whole genome shotgun (WGS) entry which is preliminary data.</text>
</comment>
<protein>
    <submittedName>
        <fullName evidence="1">Uncharacterized protein</fullName>
    </submittedName>
</protein>